<gene>
    <name evidence="3" type="ORF">PoB_001252700</name>
</gene>
<feature type="compositionally biased region" description="Polar residues" evidence="1">
    <location>
        <begin position="678"/>
        <end position="690"/>
    </location>
</feature>
<dbReference type="AlphaFoldDB" id="A0AAV3YU79"/>
<reference evidence="3 4" key="1">
    <citation type="journal article" date="2021" name="Elife">
        <title>Chloroplast acquisition without the gene transfer in kleptoplastic sea slugs, Plakobranchus ocellatus.</title>
        <authorList>
            <person name="Maeda T."/>
            <person name="Takahashi S."/>
            <person name="Yoshida T."/>
            <person name="Shimamura S."/>
            <person name="Takaki Y."/>
            <person name="Nagai Y."/>
            <person name="Toyoda A."/>
            <person name="Suzuki Y."/>
            <person name="Arimoto A."/>
            <person name="Ishii H."/>
            <person name="Satoh N."/>
            <person name="Nishiyama T."/>
            <person name="Hasebe M."/>
            <person name="Maruyama T."/>
            <person name="Minagawa J."/>
            <person name="Obokata J."/>
            <person name="Shigenobu S."/>
        </authorList>
    </citation>
    <scope>NUCLEOTIDE SEQUENCE [LARGE SCALE GENOMIC DNA]</scope>
</reference>
<name>A0AAV3YU79_9GAST</name>
<keyword evidence="2" id="KW-1133">Transmembrane helix</keyword>
<feature type="compositionally biased region" description="Low complexity" evidence="1">
    <location>
        <begin position="493"/>
        <end position="514"/>
    </location>
</feature>
<comment type="caution">
    <text evidence="3">The sequence shown here is derived from an EMBL/GenBank/DDBJ whole genome shotgun (WGS) entry which is preliminary data.</text>
</comment>
<sequence length="811" mass="86692">MKQGPQVSCREAPGSSANSGHLFQLGQDLGLADQQGLQYQVQAFWRSPEQMPMESLYRYVHESLVRIDAHGGLETVTIPPREVRQYKLQHYCCDGADKCEEAENIHTGTFDTTNAKFLAVVLGSTAACVVLVIIIFAITFYTKKSRCVVCDQASHAYTSAGECSDGEDSRDDCPVEDKPYPGEERPAGGRSGRDRRVCWESDSDRPEPKLAGEAVYAEIGDPTEAQLPRYADIFKDGDGDNADEGTMVKSSARETAANANPFSHASAPPMYTEVIKTPKSAGGVSEVARCTGGYANAPSAVSATTNLRSASDSVCKRDDPEIQVIQPSVHKPRRSSDNAYRSQGKQDAKMKPHRVQIKEEPRSQNDPTYYNVRDKKKKKRRASSGGNSAAQSGQQAAPHVLQDSTTSSSKPKGNSRRNKSGNVAEKDMELTFSKSCSASEGIVKSGSESSETSLNKSQKRRSAPPGSAMYQNQNPSHAPIHSQTPPMPPQSAAPPRRSSTGCSTTVTNSGTSNNPCGVIYEAQAPANSTEKEKKNKNVRKENLPLDSSIATNSADAASTTASDPSKAPSPHNYENARLVAILHNSAGDSNSSASCGLSIHCSNSNDANNRTSSGNKNTRSESPAQSTTTKVDQESTLTDAAVLTLSQDTHFSGLASSDAAPSFSLSNSESAGSLSGAKANSSTFEQSSTVHGRKEAAHVEQRDPAGAYDKLQFDDSTKPSNGRSNSPNAHVYQSLETVEPSVPNTLTACDRNSKTEMVSDRSNFESPDDELSDQSAQSAESSSDCVTPLPLLPPRCPINANKQHAIGDLFT</sequence>
<feature type="compositionally biased region" description="Low complexity" evidence="1">
    <location>
        <begin position="546"/>
        <end position="570"/>
    </location>
</feature>
<feature type="compositionally biased region" description="Basic and acidic residues" evidence="1">
    <location>
        <begin position="692"/>
        <end position="703"/>
    </location>
</feature>
<feature type="compositionally biased region" description="Basic and acidic residues" evidence="1">
    <location>
        <begin position="171"/>
        <end position="210"/>
    </location>
</feature>
<keyword evidence="2" id="KW-0472">Membrane</keyword>
<feature type="compositionally biased region" description="Low complexity" evidence="1">
    <location>
        <begin position="773"/>
        <end position="784"/>
    </location>
</feature>
<evidence type="ECO:0000256" key="1">
    <source>
        <dbReference type="SAM" id="MobiDB-lite"/>
    </source>
</evidence>
<feature type="compositionally biased region" description="Polar residues" evidence="1">
    <location>
        <begin position="718"/>
        <end position="728"/>
    </location>
</feature>
<feature type="compositionally biased region" description="Polar residues" evidence="1">
    <location>
        <begin position="402"/>
        <end position="412"/>
    </location>
</feature>
<dbReference type="EMBL" id="BLXT01001485">
    <property type="protein sequence ID" value="GFN86021.1"/>
    <property type="molecule type" value="Genomic_DNA"/>
</dbReference>
<feature type="compositionally biased region" description="Polar residues" evidence="1">
    <location>
        <begin position="446"/>
        <end position="456"/>
    </location>
</feature>
<accession>A0AAV3YU79</accession>
<feature type="region of interest" description="Disordered" evidence="1">
    <location>
        <begin position="311"/>
        <end position="572"/>
    </location>
</feature>
<dbReference type="Proteomes" id="UP000735302">
    <property type="component" value="Unassembled WGS sequence"/>
</dbReference>
<keyword evidence="4" id="KW-1185">Reference proteome</keyword>
<proteinExistence type="predicted"/>
<feature type="compositionally biased region" description="Basic and acidic residues" evidence="1">
    <location>
        <begin position="529"/>
        <end position="543"/>
    </location>
</feature>
<feature type="compositionally biased region" description="Basic and acidic residues" evidence="1">
    <location>
        <begin position="751"/>
        <end position="763"/>
    </location>
</feature>
<evidence type="ECO:0000313" key="3">
    <source>
        <dbReference type="EMBL" id="GFN86021.1"/>
    </source>
</evidence>
<feature type="transmembrane region" description="Helical" evidence="2">
    <location>
        <begin position="117"/>
        <end position="141"/>
    </location>
</feature>
<evidence type="ECO:0000313" key="4">
    <source>
        <dbReference type="Proteomes" id="UP000735302"/>
    </source>
</evidence>
<feature type="compositionally biased region" description="Low complexity" evidence="1">
    <location>
        <begin position="662"/>
        <end position="677"/>
    </location>
</feature>
<organism evidence="3 4">
    <name type="scientific">Plakobranchus ocellatus</name>
    <dbReference type="NCBI Taxonomy" id="259542"/>
    <lineage>
        <taxon>Eukaryota</taxon>
        <taxon>Metazoa</taxon>
        <taxon>Spiralia</taxon>
        <taxon>Lophotrochozoa</taxon>
        <taxon>Mollusca</taxon>
        <taxon>Gastropoda</taxon>
        <taxon>Heterobranchia</taxon>
        <taxon>Euthyneura</taxon>
        <taxon>Panpulmonata</taxon>
        <taxon>Sacoglossa</taxon>
        <taxon>Placobranchoidea</taxon>
        <taxon>Plakobranchidae</taxon>
        <taxon>Plakobranchus</taxon>
    </lineage>
</organism>
<keyword evidence="2" id="KW-0812">Transmembrane</keyword>
<evidence type="ECO:0000256" key="2">
    <source>
        <dbReference type="SAM" id="Phobius"/>
    </source>
</evidence>
<protein>
    <submittedName>
        <fullName evidence="3">Uncharacterized protein</fullName>
    </submittedName>
</protein>
<feature type="compositionally biased region" description="Low complexity" evidence="1">
    <location>
        <begin position="383"/>
        <end position="397"/>
    </location>
</feature>
<feature type="region of interest" description="Disordered" evidence="1">
    <location>
        <begin position="606"/>
        <end position="633"/>
    </location>
</feature>
<feature type="compositionally biased region" description="Basic and acidic residues" evidence="1">
    <location>
        <begin position="344"/>
        <end position="363"/>
    </location>
</feature>
<feature type="region of interest" description="Disordered" evidence="1">
    <location>
        <begin position="159"/>
        <end position="211"/>
    </location>
</feature>
<feature type="region of interest" description="Disordered" evidence="1">
    <location>
        <begin position="658"/>
        <end position="788"/>
    </location>
</feature>